<accession>A0A2T0TXR9</accession>
<protein>
    <submittedName>
        <fullName evidence="1">Uncharacterized protein</fullName>
    </submittedName>
</protein>
<evidence type="ECO:0000313" key="1">
    <source>
        <dbReference type="EMBL" id="PRY50328.1"/>
    </source>
</evidence>
<reference evidence="1 2" key="1">
    <citation type="submission" date="2018-03" db="EMBL/GenBank/DDBJ databases">
        <title>Genomic Encyclopedia of Type Strains, Phase III (KMG-III): the genomes of soil and plant-associated and newly described type strains.</title>
        <authorList>
            <person name="Whitman W."/>
        </authorList>
    </citation>
    <scope>NUCLEOTIDE SEQUENCE [LARGE SCALE GENOMIC DNA]</scope>
    <source>
        <strain evidence="1 2">CGMCC 1.9313</strain>
    </source>
</reference>
<keyword evidence="2" id="KW-1185">Reference proteome</keyword>
<dbReference type="AlphaFoldDB" id="A0A2T0TXR9"/>
<proteinExistence type="predicted"/>
<sequence>MSVDETIRRSTCSFTHMREFSAEEFIKEPYTWLITGKVTGITIAVYIGSENFRTLDNELQFYVSTEQDTVYFQTVQYRHQKQSYIVAGIEWFIAGHLVPISPLRPY</sequence>
<evidence type="ECO:0000313" key="2">
    <source>
        <dbReference type="Proteomes" id="UP000238034"/>
    </source>
</evidence>
<name>A0A2T0TXR9_9SPHI</name>
<organism evidence="1 2">
    <name type="scientific">Arcticibacter pallidicorallinus</name>
    <dbReference type="NCBI Taxonomy" id="1259464"/>
    <lineage>
        <taxon>Bacteria</taxon>
        <taxon>Pseudomonadati</taxon>
        <taxon>Bacteroidota</taxon>
        <taxon>Sphingobacteriia</taxon>
        <taxon>Sphingobacteriales</taxon>
        <taxon>Sphingobacteriaceae</taxon>
        <taxon>Arcticibacter</taxon>
    </lineage>
</organism>
<dbReference type="EMBL" id="PVTH01000009">
    <property type="protein sequence ID" value="PRY50328.1"/>
    <property type="molecule type" value="Genomic_DNA"/>
</dbReference>
<comment type="caution">
    <text evidence="1">The sequence shown here is derived from an EMBL/GenBank/DDBJ whole genome shotgun (WGS) entry which is preliminary data.</text>
</comment>
<gene>
    <name evidence="1" type="ORF">B0I27_10949</name>
</gene>
<dbReference type="Proteomes" id="UP000238034">
    <property type="component" value="Unassembled WGS sequence"/>
</dbReference>